<protein>
    <recommendedName>
        <fullName evidence="2">ASCH domain-containing protein</fullName>
    </recommendedName>
</protein>
<proteinExistence type="predicted"/>
<gene>
    <name evidence="1" type="ORF">S01H1_62289</name>
</gene>
<dbReference type="EMBL" id="BARS01040902">
    <property type="protein sequence ID" value="GAG40467.1"/>
    <property type="molecule type" value="Genomic_DNA"/>
</dbReference>
<organism evidence="1">
    <name type="scientific">marine sediment metagenome</name>
    <dbReference type="NCBI Taxonomy" id="412755"/>
    <lineage>
        <taxon>unclassified sequences</taxon>
        <taxon>metagenomes</taxon>
        <taxon>ecological metagenomes</taxon>
    </lineage>
</organism>
<accession>X0XZ97</accession>
<feature type="non-terminal residue" evidence="1">
    <location>
        <position position="138"/>
    </location>
</feature>
<dbReference type="InterPro" id="IPR015947">
    <property type="entry name" value="PUA-like_sf"/>
</dbReference>
<dbReference type="AlphaFoldDB" id="X0XZ97"/>
<evidence type="ECO:0008006" key="2">
    <source>
        <dbReference type="Google" id="ProtNLM"/>
    </source>
</evidence>
<comment type="caution">
    <text evidence="1">The sequence shown here is derived from an EMBL/GenBank/DDBJ whole genome shotgun (WGS) entry which is preliminary data.</text>
</comment>
<reference evidence="1" key="1">
    <citation type="journal article" date="2014" name="Front. Microbiol.">
        <title>High frequency of phylogenetically diverse reductive dehalogenase-homologous genes in deep subseafloor sedimentary metagenomes.</title>
        <authorList>
            <person name="Kawai M."/>
            <person name="Futagami T."/>
            <person name="Toyoda A."/>
            <person name="Takaki Y."/>
            <person name="Nishi S."/>
            <person name="Hori S."/>
            <person name="Arai W."/>
            <person name="Tsubouchi T."/>
            <person name="Morono Y."/>
            <person name="Uchiyama I."/>
            <person name="Ito T."/>
            <person name="Fujiyama A."/>
            <person name="Inagaki F."/>
            <person name="Takami H."/>
        </authorList>
    </citation>
    <scope>NUCLEOTIDE SEQUENCE</scope>
    <source>
        <strain evidence="1">Expedition CK06-06</strain>
    </source>
</reference>
<name>X0XZ97_9ZZZZ</name>
<evidence type="ECO:0000313" key="1">
    <source>
        <dbReference type="EMBL" id="GAG40467.1"/>
    </source>
</evidence>
<sequence>MTRHHLAVFWPVYLEMILAGRKQMECRLSRHPGPPYDQVAPGDWLWLKQSSGPILGRARVAHAACQRIGDPQALYAIHGEYNHMIRAQPGFWSQRTDCRYCTLLWLAEPVRTAPIYIRKSDRRAWVVLEGQPAWARTV</sequence>
<dbReference type="SUPFAM" id="SSF88697">
    <property type="entry name" value="PUA domain-like"/>
    <property type="match status" value="1"/>
</dbReference>